<dbReference type="Proteomes" id="UP000053766">
    <property type="component" value="Unassembled WGS sequence"/>
</dbReference>
<dbReference type="OrthoDB" id="8110916at2759"/>
<name>A0A0D8Y6A2_DICVI</name>
<proteinExistence type="predicted"/>
<comment type="catalytic activity">
    <reaction evidence="8">
        <text>(6S)-NADPHX + ATP = ADP + phosphate + NADPH + H(+)</text>
        <dbReference type="Rhea" id="RHEA:32231"/>
        <dbReference type="ChEBI" id="CHEBI:15378"/>
        <dbReference type="ChEBI" id="CHEBI:30616"/>
        <dbReference type="ChEBI" id="CHEBI:43474"/>
        <dbReference type="ChEBI" id="CHEBI:57783"/>
        <dbReference type="ChEBI" id="CHEBI:64076"/>
        <dbReference type="ChEBI" id="CHEBI:456216"/>
        <dbReference type="EC" id="4.2.1.93"/>
    </reaction>
</comment>
<dbReference type="EMBL" id="KN716215">
    <property type="protein sequence ID" value="KJH50121.1"/>
    <property type="molecule type" value="Genomic_DNA"/>
</dbReference>
<dbReference type="EC" id="4.2.1.93" evidence="1"/>
<dbReference type="SUPFAM" id="SSF53613">
    <property type="entry name" value="Ribokinase-like"/>
    <property type="match status" value="1"/>
</dbReference>
<keyword evidence="3" id="KW-0067">ATP-binding</keyword>
<keyword evidence="5" id="KW-0520">NAD</keyword>
<evidence type="ECO:0000256" key="5">
    <source>
        <dbReference type="ARBA" id="ARBA00023027"/>
    </source>
</evidence>
<gene>
    <name evidence="10" type="ORF">DICVIV_03758</name>
</gene>
<dbReference type="PANTHER" id="PTHR12592:SF0">
    <property type="entry name" value="ATP-DEPENDENT (S)-NAD(P)H-HYDRATE DEHYDRATASE"/>
    <property type="match status" value="1"/>
</dbReference>
<evidence type="ECO:0000256" key="7">
    <source>
        <dbReference type="ARBA" id="ARBA00029804"/>
    </source>
</evidence>
<sequence length="149" mass="15928">MAASETAYIILVSLSKGSCGKIAVIGGSIEYSGAPFFAAISALKLKFFFWGADVVHIMCAPEAAPSIKGYSPELIVHPGLEPGNVLTVLLNLEKMDAVVLGPGLGRSAQVFPLFEAVLSFVQRTDIPLVIDAVSQKYTFTLFDYVDKDI</sequence>
<dbReference type="PROSITE" id="PS51383">
    <property type="entry name" value="YJEF_C_3"/>
    <property type="match status" value="1"/>
</dbReference>
<evidence type="ECO:0000313" key="10">
    <source>
        <dbReference type="EMBL" id="KJH50121.1"/>
    </source>
</evidence>
<dbReference type="PANTHER" id="PTHR12592">
    <property type="entry name" value="ATP-DEPENDENT (S)-NAD(P)H-HYDRATE DEHYDRATASE FAMILY MEMBER"/>
    <property type="match status" value="1"/>
</dbReference>
<dbReference type="GO" id="GO:0047453">
    <property type="term" value="F:ATP-dependent NAD(P)H-hydrate dehydratase activity"/>
    <property type="evidence" value="ECO:0007669"/>
    <property type="project" value="UniProtKB-EC"/>
</dbReference>
<evidence type="ECO:0000256" key="4">
    <source>
        <dbReference type="ARBA" id="ARBA00022857"/>
    </source>
</evidence>
<keyword evidence="11" id="KW-1185">Reference proteome</keyword>
<feature type="domain" description="YjeF C-terminal" evidence="9">
    <location>
        <begin position="1"/>
        <end position="149"/>
    </location>
</feature>
<dbReference type="InterPro" id="IPR000631">
    <property type="entry name" value="CARKD"/>
</dbReference>
<keyword evidence="4" id="KW-0521">NADP</keyword>
<dbReference type="Gene3D" id="3.40.1190.20">
    <property type="match status" value="1"/>
</dbReference>
<protein>
    <recommendedName>
        <fullName evidence="1">ATP-dependent NAD(P)H-hydrate dehydratase</fullName>
        <ecNumber evidence="1">4.2.1.93</ecNumber>
    </recommendedName>
    <alternativeName>
        <fullName evidence="7">NAD(P)HX dehydratase</fullName>
    </alternativeName>
</protein>
<keyword evidence="6" id="KW-0456">Lyase</keyword>
<evidence type="ECO:0000256" key="1">
    <source>
        <dbReference type="ARBA" id="ARBA00013249"/>
    </source>
</evidence>
<evidence type="ECO:0000256" key="3">
    <source>
        <dbReference type="ARBA" id="ARBA00022840"/>
    </source>
</evidence>
<accession>A0A0D8Y6A2</accession>
<dbReference type="AlphaFoldDB" id="A0A0D8Y6A2"/>
<reference evidence="11" key="2">
    <citation type="journal article" date="2016" name="Sci. Rep.">
        <title>Dictyocaulus viviparus genome, variome and transcriptome elucidate lungworm biology and support future intervention.</title>
        <authorList>
            <person name="McNulty S.N."/>
            <person name="Strube C."/>
            <person name="Rosa B.A."/>
            <person name="Martin J.C."/>
            <person name="Tyagi R."/>
            <person name="Choi Y.J."/>
            <person name="Wang Q."/>
            <person name="Hallsworth Pepin K."/>
            <person name="Zhang X."/>
            <person name="Ozersky P."/>
            <person name="Wilson R.K."/>
            <person name="Sternberg P.W."/>
            <person name="Gasser R.B."/>
            <person name="Mitreva M."/>
        </authorList>
    </citation>
    <scope>NUCLEOTIDE SEQUENCE [LARGE SCALE GENOMIC DNA]</scope>
    <source>
        <strain evidence="11">HannoverDv2000</strain>
    </source>
</reference>
<evidence type="ECO:0000313" key="11">
    <source>
        <dbReference type="Proteomes" id="UP000053766"/>
    </source>
</evidence>
<evidence type="ECO:0000256" key="6">
    <source>
        <dbReference type="ARBA" id="ARBA00023239"/>
    </source>
</evidence>
<dbReference type="GO" id="GO:0005524">
    <property type="term" value="F:ATP binding"/>
    <property type="evidence" value="ECO:0007669"/>
    <property type="project" value="UniProtKB-KW"/>
</dbReference>
<reference evidence="10 11" key="1">
    <citation type="submission" date="2013-11" db="EMBL/GenBank/DDBJ databases">
        <title>Draft genome of the bovine lungworm Dictyocaulus viviparus.</title>
        <authorList>
            <person name="Mitreva M."/>
        </authorList>
    </citation>
    <scope>NUCLEOTIDE SEQUENCE [LARGE SCALE GENOMIC DNA]</scope>
    <source>
        <strain evidence="10 11">HannoverDv2000</strain>
    </source>
</reference>
<evidence type="ECO:0000259" key="9">
    <source>
        <dbReference type="PROSITE" id="PS51383"/>
    </source>
</evidence>
<dbReference type="STRING" id="29172.A0A0D8Y6A2"/>
<dbReference type="InterPro" id="IPR029056">
    <property type="entry name" value="Ribokinase-like"/>
</dbReference>
<organism evidence="10 11">
    <name type="scientific">Dictyocaulus viviparus</name>
    <name type="common">Bovine lungworm</name>
    <dbReference type="NCBI Taxonomy" id="29172"/>
    <lineage>
        <taxon>Eukaryota</taxon>
        <taxon>Metazoa</taxon>
        <taxon>Ecdysozoa</taxon>
        <taxon>Nematoda</taxon>
        <taxon>Chromadorea</taxon>
        <taxon>Rhabditida</taxon>
        <taxon>Rhabditina</taxon>
        <taxon>Rhabditomorpha</taxon>
        <taxon>Strongyloidea</taxon>
        <taxon>Metastrongylidae</taxon>
        <taxon>Dictyocaulus</taxon>
    </lineage>
</organism>
<keyword evidence="2" id="KW-0547">Nucleotide-binding</keyword>
<dbReference type="CDD" id="cd01171">
    <property type="entry name" value="YXKO-related"/>
    <property type="match status" value="1"/>
</dbReference>
<evidence type="ECO:0000256" key="2">
    <source>
        <dbReference type="ARBA" id="ARBA00022741"/>
    </source>
</evidence>
<evidence type="ECO:0000256" key="8">
    <source>
        <dbReference type="ARBA" id="ARBA00047472"/>
    </source>
</evidence>
<dbReference type="Pfam" id="PF01256">
    <property type="entry name" value="Carb_kinase"/>
    <property type="match status" value="1"/>
</dbReference>
<dbReference type="GO" id="GO:0110051">
    <property type="term" value="P:metabolite repair"/>
    <property type="evidence" value="ECO:0007669"/>
    <property type="project" value="TreeGrafter"/>
</dbReference>